<evidence type="ECO:0000313" key="2">
    <source>
        <dbReference type="Proteomes" id="UP000323708"/>
    </source>
</evidence>
<gene>
    <name evidence="1" type="ORF">F0M18_18960</name>
</gene>
<organism evidence="1 2">
    <name type="scientific">Pseudohalioglobus sediminis</name>
    <dbReference type="NCBI Taxonomy" id="2606449"/>
    <lineage>
        <taxon>Bacteria</taxon>
        <taxon>Pseudomonadati</taxon>
        <taxon>Pseudomonadota</taxon>
        <taxon>Gammaproteobacteria</taxon>
        <taxon>Cellvibrionales</taxon>
        <taxon>Halieaceae</taxon>
        <taxon>Pseudohalioglobus</taxon>
    </lineage>
</organism>
<dbReference type="Proteomes" id="UP000323708">
    <property type="component" value="Unassembled WGS sequence"/>
</dbReference>
<dbReference type="SUPFAM" id="SSF53254">
    <property type="entry name" value="Phosphoglycerate mutase-like"/>
    <property type="match status" value="1"/>
</dbReference>
<dbReference type="RefSeq" id="WP_149613042.1">
    <property type="nucleotide sequence ID" value="NZ_VTUX01000011.1"/>
</dbReference>
<protein>
    <recommendedName>
        <fullName evidence="3">Phosphohistidine phosphatase SixA</fullName>
    </recommendedName>
</protein>
<accession>A0A5B0WMC6</accession>
<dbReference type="AlphaFoldDB" id="A0A5B0WMC6"/>
<evidence type="ECO:0000313" key="1">
    <source>
        <dbReference type="EMBL" id="KAA1188122.1"/>
    </source>
</evidence>
<reference evidence="1 2" key="1">
    <citation type="submission" date="2019-09" db="EMBL/GenBank/DDBJ databases">
        <authorList>
            <person name="Chen X.-Y."/>
        </authorList>
    </citation>
    <scope>NUCLEOTIDE SEQUENCE [LARGE SCALE GENOMIC DNA]</scope>
    <source>
        <strain evidence="1 2">NY5</strain>
    </source>
</reference>
<proteinExistence type="predicted"/>
<comment type="caution">
    <text evidence="1">The sequence shown here is derived from an EMBL/GenBank/DDBJ whole genome shotgun (WGS) entry which is preliminary data.</text>
</comment>
<evidence type="ECO:0008006" key="3">
    <source>
        <dbReference type="Google" id="ProtNLM"/>
    </source>
</evidence>
<keyword evidence="2" id="KW-1185">Reference proteome</keyword>
<dbReference type="Gene3D" id="3.40.50.1240">
    <property type="entry name" value="Phosphoglycerate mutase-like"/>
    <property type="match status" value="1"/>
</dbReference>
<dbReference type="InterPro" id="IPR029033">
    <property type="entry name" value="His_PPase_superfam"/>
</dbReference>
<dbReference type="CDD" id="cd07040">
    <property type="entry name" value="HP"/>
    <property type="match status" value="1"/>
</dbReference>
<name>A0A5B0WMC6_9GAMM</name>
<sequence>MHLTIFRHGQAGPAARDSLRELTSTGRDEVSRGVLAMREYCRSADMDLPGLVLFSDWRRTTQTADIITEALSQPRQEPCSALVPGRGVDDVCAALDQLMEAGQEGHLLLVSHQPLVSMLVDYLLGDPGRVPPLSPGGLAMLELEAPGPGCATLTRYMLPPHYEAHL</sequence>
<dbReference type="EMBL" id="VTUX01000011">
    <property type="protein sequence ID" value="KAA1188122.1"/>
    <property type="molecule type" value="Genomic_DNA"/>
</dbReference>